<dbReference type="InterPro" id="IPR008928">
    <property type="entry name" value="6-hairpin_glycosidase_sf"/>
</dbReference>
<evidence type="ECO:0000313" key="2">
    <source>
        <dbReference type="EMBL" id="BAL53576.1"/>
    </source>
</evidence>
<reference evidence="2" key="2">
    <citation type="journal article" date="2012" name="PLoS ONE">
        <title>A Deeply Branching Thermophilic Bacterium with an Ancient Acetyl-CoA Pathway Dominates a Subsurface Ecosystem.</title>
        <authorList>
            <person name="Takami H."/>
            <person name="Noguchi H."/>
            <person name="Takaki Y."/>
            <person name="Uchiyama I."/>
            <person name="Toyoda A."/>
            <person name="Nishi S."/>
            <person name="Chee G.-J."/>
            <person name="Arai W."/>
            <person name="Nunoura T."/>
            <person name="Itoh T."/>
            <person name="Hattori M."/>
            <person name="Takai K."/>
        </authorList>
    </citation>
    <scope>NUCLEOTIDE SEQUENCE</scope>
</reference>
<dbReference type="InterPro" id="IPR004879">
    <property type="entry name" value="Ssp411-like_TRX"/>
</dbReference>
<dbReference type="Pfam" id="PF03190">
    <property type="entry name" value="Thioredox_DsbH"/>
    <property type="match status" value="1"/>
</dbReference>
<dbReference type="AlphaFoldDB" id="H5SBP0"/>
<dbReference type="SUPFAM" id="SSF52833">
    <property type="entry name" value="Thioredoxin-like"/>
    <property type="match status" value="1"/>
</dbReference>
<dbReference type="PANTHER" id="PTHR42899:SF1">
    <property type="entry name" value="SPERMATOGENESIS-ASSOCIATED PROTEIN 20"/>
    <property type="match status" value="1"/>
</dbReference>
<dbReference type="PANTHER" id="PTHR42899">
    <property type="entry name" value="SPERMATOGENESIS-ASSOCIATED PROTEIN 20"/>
    <property type="match status" value="1"/>
</dbReference>
<dbReference type="GO" id="GO:0005975">
    <property type="term" value="P:carbohydrate metabolic process"/>
    <property type="evidence" value="ECO:0007669"/>
    <property type="project" value="InterPro"/>
</dbReference>
<reference evidence="2" key="1">
    <citation type="journal article" date="2005" name="Environ. Microbiol.">
        <title>Genetic and functional properties of uncultivated thermophilic crenarchaeotes from a subsurface gold mine as revealed by analysis of genome fragments.</title>
        <authorList>
            <person name="Nunoura T."/>
            <person name="Hirayama H."/>
            <person name="Takami H."/>
            <person name="Oida H."/>
            <person name="Nishi S."/>
            <person name="Shimamura S."/>
            <person name="Suzuki Y."/>
            <person name="Inagaki F."/>
            <person name="Takai K."/>
            <person name="Nealson K.H."/>
            <person name="Horikoshi K."/>
        </authorList>
    </citation>
    <scope>NUCLEOTIDE SEQUENCE</scope>
</reference>
<dbReference type="InterPro" id="IPR036249">
    <property type="entry name" value="Thioredoxin-like_sf"/>
</dbReference>
<organism evidence="2">
    <name type="scientific">uncultured Bacteroidota bacterium</name>
    <dbReference type="NCBI Taxonomy" id="152509"/>
    <lineage>
        <taxon>Bacteria</taxon>
        <taxon>Pseudomonadati</taxon>
        <taxon>Bacteroidota</taxon>
        <taxon>environmental samples</taxon>
    </lineage>
</organism>
<name>H5SBP0_9BACT</name>
<sequence>MPNQLAAERSLYLRQHADNPVPWMPWGEEAFARARREQKLVFLSIGYSACHWCHVMEEESFADPEVAALLERWYIPIKVDREERPDVDALYMSICQAMTGQGGWPLTVILTPEREVIFAGTYFPKRSTPYRIGLIELLERIAALWQQDGQMLRSSAHALMERIAPHLRSAHSGHITAGTITAALEQLDKLFDRRYGGFGTRPKFPMAAALWFLLIAGPRTSTRALDIATATLEAMRWGGIWDHVGFGFHRYSTDERWFLPHFEKMLYDQALLLLVYAEAARITKRRLFEITAMEIAAYLDRTLLLEHGAFAASEDADTPDGEGAFYQWRYEDLRRLIPSHEFERMRAIFHLSPEGNAHDEATGQPTGRNILSAGTRTEDVLERFGGTLEEFLAWWEPLRQRLETVRNSRARPARDEKVLCDWNALVVAALARAGRLLRQPTLIERARRTWSYLERVHVHADGTLAHCSYSGEPAIDGFLDDYAFAAWAALELYHATGANDFLEHVEHLLHSITERFVDGDGIVRTAASADVLPLTEPSDGATVSGIGITALVAAVHGVVAAKQTSTRLAEHILQRYGGSVQENPVWHATLLCAWLHASECSLLDIECPSDQREELEQFLAKHYDPLRIDRVVKYAASAFRAQRCRNAACILLTSWEEFCRNVSLGTQPLLEASHEQ</sequence>
<feature type="domain" description="Spermatogenesis-associated protein 20-like TRX" evidence="1">
    <location>
        <begin position="3"/>
        <end position="163"/>
    </location>
</feature>
<evidence type="ECO:0000259" key="1">
    <source>
        <dbReference type="Pfam" id="PF03190"/>
    </source>
</evidence>
<protein>
    <submittedName>
        <fullName evidence="2">Hypothetical conserved protein</fullName>
    </submittedName>
</protein>
<accession>H5SBP0</accession>
<dbReference type="CDD" id="cd02955">
    <property type="entry name" value="SSP411"/>
    <property type="match status" value="1"/>
</dbReference>
<dbReference type="InterPro" id="IPR024705">
    <property type="entry name" value="Ssp411"/>
</dbReference>
<dbReference type="Gene3D" id="1.50.10.10">
    <property type="match status" value="1"/>
</dbReference>
<dbReference type="InterPro" id="IPR012341">
    <property type="entry name" value="6hp_glycosidase-like_sf"/>
</dbReference>
<proteinExistence type="predicted"/>
<gene>
    <name evidence="2" type="ORF">HGMM_F07E12C23</name>
</gene>
<dbReference type="PIRSF" id="PIRSF006402">
    <property type="entry name" value="UCP006402_thioredoxin"/>
    <property type="match status" value="1"/>
</dbReference>
<dbReference type="EMBL" id="AP011661">
    <property type="protein sequence ID" value="BAL53576.1"/>
    <property type="molecule type" value="Genomic_DNA"/>
</dbReference>
<dbReference type="Gene3D" id="3.40.30.10">
    <property type="entry name" value="Glutaredoxin"/>
    <property type="match status" value="1"/>
</dbReference>
<dbReference type="SUPFAM" id="SSF48208">
    <property type="entry name" value="Six-hairpin glycosidases"/>
    <property type="match status" value="1"/>
</dbReference>